<dbReference type="PANTHER" id="PTHR47957:SF3">
    <property type="entry name" value="ATP-DEPENDENT HELICASE HRQ1"/>
    <property type="match status" value="1"/>
</dbReference>
<dbReference type="GO" id="GO:0043138">
    <property type="term" value="F:3'-5' DNA helicase activity"/>
    <property type="evidence" value="ECO:0007669"/>
    <property type="project" value="TreeGrafter"/>
</dbReference>
<dbReference type="CDD" id="cd18797">
    <property type="entry name" value="SF2_C_Hrq"/>
    <property type="match status" value="1"/>
</dbReference>
<proteinExistence type="predicted"/>
<dbReference type="InterPro" id="IPR018973">
    <property type="entry name" value="MZB"/>
</dbReference>
<evidence type="ECO:0000256" key="3">
    <source>
        <dbReference type="SAM" id="MobiDB-lite"/>
    </source>
</evidence>
<name>A0A518CZX9_9BACT</name>
<dbReference type="RefSeq" id="WP_145186936.1">
    <property type="nucleotide sequence ID" value="NZ_CP036290.1"/>
</dbReference>
<evidence type="ECO:0000259" key="5">
    <source>
        <dbReference type="PROSITE" id="PS51194"/>
    </source>
</evidence>
<dbReference type="Proteomes" id="UP000319342">
    <property type="component" value="Chromosome"/>
</dbReference>
<reference evidence="6 7" key="1">
    <citation type="submission" date="2019-02" db="EMBL/GenBank/DDBJ databases">
        <title>Deep-cultivation of Planctomycetes and their phenomic and genomic characterization uncovers novel biology.</title>
        <authorList>
            <person name="Wiegand S."/>
            <person name="Jogler M."/>
            <person name="Boedeker C."/>
            <person name="Pinto D."/>
            <person name="Vollmers J."/>
            <person name="Rivas-Marin E."/>
            <person name="Kohn T."/>
            <person name="Peeters S.H."/>
            <person name="Heuer A."/>
            <person name="Rast P."/>
            <person name="Oberbeckmann S."/>
            <person name="Bunk B."/>
            <person name="Jeske O."/>
            <person name="Meyerdierks A."/>
            <person name="Storesund J.E."/>
            <person name="Kallscheuer N."/>
            <person name="Luecker S."/>
            <person name="Lage O.M."/>
            <person name="Pohl T."/>
            <person name="Merkel B.J."/>
            <person name="Hornburger P."/>
            <person name="Mueller R.-W."/>
            <person name="Bruemmer F."/>
            <person name="Labrenz M."/>
            <person name="Spormann A.M."/>
            <person name="Op den Camp H."/>
            <person name="Overmann J."/>
            <person name="Amann R."/>
            <person name="Jetten M.S.M."/>
            <person name="Mascher T."/>
            <person name="Medema M.H."/>
            <person name="Devos D.P."/>
            <person name="Kaster A.-K."/>
            <person name="Ovreas L."/>
            <person name="Rohde M."/>
            <person name="Galperin M.Y."/>
            <person name="Jogler C."/>
        </authorList>
    </citation>
    <scope>NUCLEOTIDE SEQUENCE [LARGE SCALE GENOMIC DNA]</scope>
    <source>
        <strain evidence="6 7">Pla163</strain>
    </source>
</reference>
<organism evidence="6 7">
    <name type="scientific">Rohdeia mirabilis</name>
    <dbReference type="NCBI Taxonomy" id="2528008"/>
    <lineage>
        <taxon>Bacteria</taxon>
        <taxon>Pseudomonadati</taxon>
        <taxon>Planctomycetota</taxon>
        <taxon>Planctomycetia</taxon>
        <taxon>Planctomycetia incertae sedis</taxon>
        <taxon>Rohdeia</taxon>
    </lineage>
</organism>
<dbReference type="SMART" id="SM00490">
    <property type="entry name" value="HELICc"/>
    <property type="match status" value="1"/>
</dbReference>
<dbReference type="InterPro" id="IPR014001">
    <property type="entry name" value="Helicase_ATP-bd"/>
</dbReference>
<dbReference type="AlphaFoldDB" id="A0A518CZX9"/>
<evidence type="ECO:0000313" key="7">
    <source>
        <dbReference type="Proteomes" id="UP000319342"/>
    </source>
</evidence>
<gene>
    <name evidence="6" type="primary">dbpA</name>
    <name evidence="6" type="ORF">Pla163_18940</name>
</gene>
<dbReference type="PANTHER" id="PTHR47957">
    <property type="entry name" value="ATP-DEPENDENT HELICASE HRQ1"/>
    <property type="match status" value="1"/>
</dbReference>
<dbReference type="PROSITE" id="PS51194">
    <property type="entry name" value="HELICASE_CTER"/>
    <property type="match status" value="1"/>
</dbReference>
<dbReference type="GO" id="GO:0006289">
    <property type="term" value="P:nucleotide-excision repair"/>
    <property type="evidence" value="ECO:0007669"/>
    <property type="project" value="TreeGrafter"/>
</dbReference>
<dbReference type="OrthoDB" id="9774462at2"/>
<protein>
    <submittedName>
        <fullName evidence="6">ATP-dependent RNA helicase DbpA</fullName>
        <ecNumber evidence="6">3.6.4.13</ecNumber>
    </submittedName>
</protein>
<keyword evidence="6" id="KW-0378">Hydrolase</keyword>
<dbReference type="Pfam" id="PF00271">
    <property type="entry name" value="Helicase_C"/>
    <property type="match status" value="1"/>
</dbReference>
<evidence type="ECO:0000256" key="2">
    <source>
        <dbReference type="ARBA" id="ARBA00022840"/>
    </source>
</evidence>
<feature type="region of interest" description="Disordered" evidence="3">
    <location>
        <begin position="1"/>
        <end position="29"/>
    </location>
</feature>
<dbReference type="InterPro" id="IPR027417">
    <property type="entry name" value="P-loop_NTPase"/>
</dbReference>
<dbReference type="CDD" id="cd17923">
    <property type="entry name" value="DEXHc_Hrq1-like"/>
    <property type="match status" value="1"/>
</dbReference>
<dbReference type="InterPro" id="IPR001650">
    <property type="entry name" value="Helicase_C-like"/>
</dbReference>
<dbReference type="Pfam" id="PF00270">
    <property type="entry name" value="DEAD"/>
    <property type="match status" value="1"/>
</dbReference>
<accession>A0A518CZX9</accession>
<feature type="domain" description="Helicase C-terminal" evidence="5">
    <location>
        <begin position="317"/>
        <end position="479"/>
    </location>
</feature>
<dbReference type="InterPro" id="IPR055227">
    <property type="entry name" value="HRQ1_WHD"/>
</dbReference>
<sequence>MPSHDRTKGPRAGDQDLLKPAPARGSARHLRGKLSVDELVGALDGHRDLGGRISHWERVPPREAAWAELPRRLDPRLLELMAARGKERLFSHQVAAVDAALAGRDVLVATPTASGKTLTYTLPVLQRLIETEGRSRSLWMFPTKALSQDQSSNLNLLLGDLGTRVEGLEDLHSFTYDGDTPPTIRRTLRERGHVVLTNPWMLHQGILPNHAKWSVLFENLDYVVIDEVHTLSGVFGSSVANVLRRLQRIARHYGADPKFLLSSATLHDPAAHARSLIGRDAVIVDEDGSPSGERVFAVYEPPLLDPVAGLRANALEEARRLAEVLCGPKHQTIFFCNRRTSVEVLTRYLKELAPRIGLKPDEIRGYRGGYLPDLRRSIEKGLRAGEVKVVVTTNALELGIDVGALDVAVLVGYPGSQASFWQRAGRVGRRGNTSLCVMIARSDPIDHYLAEHPEYLFSAPKERLGVDPDNLVILSEQLKCAAFELPFRARDDGSGNTVVEGEFGSNPHVPGILDYLADESGFLHRREDTWHWMADAYPAQDVSLAGGEPDNVLIIDQETGKAIGETDREGSITTVHVGAIYQVEGETWKVERFDYDNRRAYVKVVISDYFTEAQTDTEVRVLSLEDEAPDARGWSKLRGEVHVTTVATLYKKIRFYTRENVGSEDIDLPPEELDTEAFVITLEPETARALGLQAGTRAAAWSAAGRLMRRVAPLYLRCQPQDLGICSEIRSRHFEKPTLFLYDRVQGGVGLSTILFDVFSDLVRAARDVVVSCPCERGCPGCVGPLEEVGEVGKRTTALLLDFFLGAPLPESVDAASAKTP</sequence>
<dbReference type="SMART" id="SM00487">
    <property type="entry name" value="DEXDc"/>
    <property type="match status" value="1"/>
</dbReference>
<dbReference type="Pfam" id="PF09369">
    <property type="entry name" value="MZB"/>
    <property type="match status" value="1"/>
</dbReference>
<dbReference type="SUPFAM" id="SSF52540">
    <property type="entry name" value="P-loop containing nucleoside triphosphate hydrolases"/>
    <property type="match status" value="1"/>
</dbReference>
<dbReference type="EC" id="3.6.4.13" evidence="6"/>
<dbReference type="GO" id="GO:0036297">
    <property type="term" value="P:interstrand cross-link repair"/>
    <property type="evidence" value="ECO:0007669"/>
    <property type="project" value="TreeGrafter"/>
</dbReference>
<dbReference type="Pfam" id="PF22982">
    <property type="entry name" value="WHD_HRQ1"/>
    <property type="match status" value="1"/>
</dbReference>
<keyword evidence="1" id="KW-0547">Nucleotide-binding</keyword>
<dbReference type="Gene3D" id="3.40.50.300">
    <property type="entry name" value="P-loop containing nucleotide triphosphate hydrolases"/>
    <property type="match status" value="2"/>
</dbReference>
<dbReference type="PROSITE" id="PS51192">
    <property type="entry name" value="HELICASE_ATP_BIND_1"/>
    <property type="match status" value="1"/>
</dbReference>
<dbReference type="GO" id="GO:0003724">
    <property type="term" value="F:RNA helicase activity"/>
    <property type="evidence" value="ECO:0007669"/>
    <property type="project" value="UniProtKB-EC"/>
</dbReference>
<dbReference type="GO" id="GO:0016787">
    <property type="term" value="F:hydrolase activity"/>
    <property type="evidence" value="ECO:0007669"/>
    <property type="project" value="UniProtKB-KW"/>
</dbReference>
<keyword evidence="2" id="KW-0067">ATP-binding</keyword>
<feature type="compositionally biased region" description="Basic and acidic residues" evidence="3">
    <location>
        <begin position="1"/>
        <end position="17"/>
    </location>
</feature>
<evidence type="ECO:0000259" key="4">
    <source>
        <dbReference type="PROSITE" id="PS51192"/>
    </source>
</evidence>
<dbReference type="GO" id="GO:0003676">
    <property type="term" value="F:nucleic acid binding"/>
    <property type="evidence" value="ECO:0007669"/>
    <property type="project" value="InterPro"/>
</dbReference>
<keyword evidence="7" id="KW-1185">Reference proteome</keyword>
<dbReference type="InterPro" id="IPR011545">
    <property type="entry name" value="DEAD/DEAH_box_helicase_dom"/>
</dbReference>
<evidence type="ECO:0000256" key="1">
    <source>
        <dbReference type="ARBA" id="ARBA00022741"/>
    </source>
</evidence>
<dbReference type="EMBL" id="CP036290">
    <property type="protein sequence ID" value="QDU84780.1"/>
    <property type="molecule type" value="Genomic_DNA"/>
</dbReference>
<dbReference type="GO" id="GO:0005524">
    <property type="term" value="F:ATP binding"/>
    <property type="evidence" value="ECO:0007669"/>
    <property type="project" value="UniProtKB-KW"/>
</dbReference>
<evidence type="ECO:0000313" key="6">
    <source>
        <dbReference type="EMBL" id="QDU84780.1"/>
    </source>
</evidence>
<feature type="domain" description="Helicase ATP-binding" evidence="4">
    <location>
        <begin position="97"/>
        <end position="284"/>
    </location>
</feature>
<keyword evidence="6" id="KW-0347">Helicase</keyword>